<evidence type="ECO:0000256" key="1">
    <source>
        <dbReference type="SAM" id="MobiDB-lite"/>
    </source>
</evidence>
<evidence type="ECO:0000313" key="4">
    <source>
        <dbReference type="Proteomes" id="UP001165541"/>
    </source>
</evidence>
<keyword evidence="3" id="KW-0378">Hydrolase</keyword>
<dbReference type="SUPFAM" id="SSF53474">
    <property type="entry name" value="alpha/beta-Hydrolases"/>
    <property type="match status" value="1"/>
</dbReference>
<feature type="compositionally biased region" description="Basic and acidic residues" evidence="1">
    <location>
        <begin position="1"/>
        <end position="13"/>
    </location>
</feature>
<dbReference type="Pfam" id="PF00561">
    <property type="entry name" value="Abhydrolase_1"/>
    <property type="match status" value="1"/>
</dbReference>
<comment type="caution">
    <text evidence="3">The sequence shown here is derived from an EMBL/GenBank/DDBJ whole genome shotgun (WGS) entry which is preliminary data.</text>
</comment>
<reference evidence="3" key="1">
    <citation type="submission" date="2022-05" db="EMBL/GenBank/DDBJ databases">
        <title>Schlegelella sp. nov., isolated from mangrove soil.</title>
        <authorList>
            <person name="Liu Y."/>
            <person name="Ge X."/>
            <person name="Liu W."/>
        </authorList>
    </citation>
    <scope>NUCLEOTIDE SEQUENCE</scope>
    <source>
        <strain evidence="3">S2-27</strain>
    </source>
</reference>
<dbReference type="PANTHER" id="PTHR42977">
    <property type="entry name" value="HYDROLASE-RELATED"/>
    <property type="match status" value="1"/>
</dbReference>
<proteinExistence type="predicted"/>
<sequence length="359" mass="39182">MARTGSRKDESAEHVGSSRAPSWMSSKRSIEASPWADAPSFIARSRHVPCRAGRHAPSRCAPEIAMVDSSNTSTTRQRFRLLGGAELSFLTAGEPSKPAVLLLHGTPNSALLFRGLAPALAQAAYVIAPDLPGHGESDVLPQVSFAAIGQAISELLDGLKVGPRFIYLHDWGAPVGLHVAMEAPDQVLGLIVQNANAHRTGWGPGWAATQAYWSHPNRENEALATAHLTLDGTRDTYISGVPADVAERIRPEQWEEDWRVMNLPGHMDTQRALIKDYGNYATRFDAIAQYLERWQPPALMVWGRHDIYFDLAEVLSWMQALPRMEAHVLDAGHLLLETHAATAAALMLDFIKGTASARA</sequence>
<feature type="region of interest" description="Disordered" evidence="1">
    <location>
        <begin position="1"/>
        <end position="26"/>
    </location>
</feature>
<name>A0ABT0YP00_9BURK</name>
<dbReference type="Gene3D" id="3.40.50.1820">
    <property type="entry name" value="alpha/beta hydrolase"/>
    <property type="match status" value="1"/>
</dbReference>
<evidence type="ECO:0000313" key="3">
    <source>
        <dbReference type="EMBL" id="MCM5680441.1"/>
    </source>
</evidence>
<dbReference type="PANTHER" id="PTHR42977:SF1">
    <property type="entry name" value="BLR6576 PROTEIN"/>
    <property type="match status" value="1"/>
</dbReference>
<gene>
    <name evidence="3" type="ORF">M8A51_12980</name>
</gene>
<dbReference type="EMBL" id="JAMKFE010000007">
    <property type="protein sequence ID" value="MCM5680441.1"/>
    <property type="molecule type" value="Genomic_DNA"/>
</dbReference>
<feature type="domain" description="AB hydrolase-1" evidence="2">
    <location>
        <begin position="98"/>
        <end position="339"/>
    </location>
</feature>
<dbReference type="InterPro" id="IPR029058">
    <property type="entry name" value="AB_hydrolase_fold"/>
</dbReference>
<dbReference type="InterPro" id="IPR051340">
    <property type="entry name" value="Haloalkane_dehalogenase"/>
</dbReference>
<dbReference type="Proteomes" id="UP001165541">
    <property type="component" value="Unassembled WGS sequence"/>
</dbReference>
<protein>
    <submittedName>
        <fullName evidence="3">Alpha/beta hydrolase</fullName>
    </submittedName>
</protein>
<keyword evidence="4" id="KW-1185">Reference proteome</keyword>
<accession>A0ABT0YP00</accession>
<evidence type="ECO:0000259" key="2">
    <source>
        <dbReference type="Pfam" id="PF00561"/>
    </source>
</evidence>
<dbReference type="InterPro" id="IPR000073">
    <property type="entry name" value="AB_hydrolase_1"/>
</dbReference>
<organism evidence="3 4">
    <name type="scientific">Caldimonas mangrovi</name>
    <dbReference type="NCBI Taxonomy" id="2944811"/>
    <lineage>
        <taxon>Bacteria</taxon>
        <taxon>Pseudomonadati</taxon>
        <taxon>Pseudomonadota</taxon>
        <taxon>Betaproteobacteria</taxon>
        <taxon>Burkholderiales</taxon>
        <taxon>Sphaerotilaceae</taxon>
        <taxon>Caldimonas</taxon>
    </lineage>
</organism>
<dbReference type="GO" id="GO:0016787">
    <property type="term" value="F:hydrolase activity"/>
    <property type="evidence" value="ECO:0007669"/>
    <property type="project" value="UniProtKB-KW"/>
</dbReference>